<reference evidence="2" key="1">
    <citation type="submission" date="2017-03" db="EMBL/GenBank/DDBJ databases">
        <title>Phytopthora megakarya and P. palmivora, two closely related causual agents of cacao black pod achieved similar genome size and gene model numbers by different mechanisms.</title>
        <authorList>
            <person name="Ali S."/>
            <person name="Shao J."/>
            <person name="Larry D.J."/>
            <person name="Kronmiller B."/>
            <person name="Shen D."/>
            <person name="Strem M.D."/>
            <person name="Melnick R.L."/>
            <person name="Guiltinan M.J."/>
            <person name="Tyler B.M."/>
            <person name="Meinhardt L.W."/>
            <person name="Bailey B.A."/>
        </authorList>
    </citation>
    <scope>NUCLEOTIDE SEQUENCE [LARGE SCALE GENOMIC DNA]</scope>
    <source>
        <strain evidence="2">zdho120</strain>
    </source>
</reference>
<dbReference type="OrthoDB" id="116650at2759"/>
<dbReference type="Proteomes" id="UP000198211">
    <property type="component" value="Unassembled WGS sequence"/>
</dbReference>
<gene>
    <name evidence="1" type="ORF">PHMEG_00041522</name>
</gene>
<organism evidence="1 2">
    <name type="scientific">Phytophthora megakarya</name>
    <dbReference type="NCBI Taxonomy" id="4795"/>
    <lineage>
        <taxon>Eukaryota</taxon>
        <taxon>Sar</taxon>
        <taxon>Stramenopiles</taxon>
        <taxon>Oomycota</taxon>
        <taxon>Peronosporomycetes</taxon>
        <taxon>Peronosporales</taxon>
        <taxon>Peronosporaceae</taxon>
        <taxon>Phytophthora</taxon>
    </lineage>
</organism>
<name>A0A225UBH5_9STRA</name>
<comment type="caution">
    <text evidence="1">The sequence shown here is derived from an EMBL/GenBank/DDBJ whole genome shotgun (WGS) entry which is preliminary data.</text>
</comment>
<evidence type="ECO:0000313" key="1">
    <source>
        <dbReference type="EMBL" id="OWY90372.1"/>
    </source>
</evidence>
<dbReference type="EMBL" id="NBNE01023117">
    <property type="protein sequence ID" value="OWY90372.1"/>
    <property type="molecule type" value="Genomic_DNA"/>
</dbReference>
<dbReference type="AlphaFoldDB" id="A0A225UBH5"/>
<proteinExistence type="predicted"/>
<protein>
    <submittedName>
        <fullName evidence="1">Uncharacterized protein</fullName>
    </submittedName>
</protein>
<accession>A0A225UBH5</accession>
<evidence type="ECO:0000313" key="2">
    <source>
        <dbReference type="Proteomes" id="UP000198211"/>
    </source>
</evidence>
<sequence length="85" mass="9952">MSPGVIDVLTVIPIEEIRPKGILFVVSKLSTKGAVRLWSDFWTYFTRTWLKLYPPETWNVNAYVASETDMQNRTNKRLHVLIRSR</sequence>
<keyword evidence="2" id="KW-1185">Reference proteome</keyword>